<organism evidence="2 3">
    <name type="scientific">Momordica charantia</name>
    <name type="common">Bitter gourd</name>
    <name type="synonym">Balsam pear</name>
    <dbReference type="NCBI Taxonomy" id="3673"/>
    <lineage>
        <taxon>Eukaryota</taxon>
        <taxon>Viridiplantae</taxon>
        <taxon>Streptophyta</taxon>
        <taxon>Embryophyta</taxon>
        <taxon>Tracheophyta</taxon>
        <taxon>Spermatophyta</taxon>
        <taxon>Magnoliopsida</taxon>
        <taxon>eudicotyledons</taxon>
        <taxon>Gunneridae</taxon>
        <taxon>Pentapetalae</taxon>
        <taxon>rosids</taxon>
        <taxon>fabids</taxon>
        <taxon>Cucurbitales</taxon>
        <taxon>Cucurbitaceae</taxon>
        <taxon>Momordiceae</taxon>
        <taxon>Momordica</taxon>
    </lineage>
</organism>
<name>A0A6J1C2Q0_MOMCH</name>
<evidence type="ECO:0000256" key="1">
    <source>
        <dbReference type="SAM" id="MobiDB-lite"/>
    </source>
</evidence>
<dbReference type="Pfam" id="PF03087">
    <property type="entry name" value="BPS1"/>
    <property type="match status" value="1"/>
</dbReference>
<dbReference type="GO" id="GO:0048364">
    <property type="term" value="P:root development"/>
    <property type="evidence" value="ECO:0007669"/>
    <property type="project" value="InterPro"/>
</dbReference>
<dbReference type="AlphaFoldDB" id="A0A6J1C2Q0"/>
<protein>
    <submittedName>
        <fullName evidence="3">Uncharacterized protein LOC111007910</fullName>
    </submittedName>
</protein>
<evidence type="ECO:0000313" key="3">
    <source>
        <dbReference type="RefSeq" id="XP_022136146.1"/>
    </source>
</evidence>
<accession>A0A6J1C2Q0</accession>
<dbReference type="RefSeq" id="XP_022136146.1">
    <property type="nucleotide sequence ID" value="XM_022280454.1"/>
</dbReference>
<keyword evidence="2" id="KW-1185">Reference proteome</keyword>
<evidence type="ECO:0000313" key="2">
    <source>
        <dbReference type="Proteomes" id="UP000504603"/>
    </source>
</evidence>
<dbReference type="Proteomes" id="UP000504603">
    <property type="component" value="Unplaced"/>
</dbReference>
<dbReference type="PANTHER" id="PTHR33070">
    <property type="entry name" value="OS06G0725500 PROTEIN"/>
    <property type="match status" value="1"/>
</dbReference>
<gene>
    <name evidence="3" type="primary">LOC111007910</name>
</gene>
<dbReference type="GeneID" id="111007910"/>
<dbReference type="PANTHER" id="PTHR33070:SF129">
    <property type="entry name" value="DUF241 DOMAIN PROTEIN"/>
    <property type="match status" value="1"/>
</dbReference>
<proteinExistence type="predicted"/>
<reference evidence="3" key="1">
    <citation type="submission" date="2025-08" db="UniProtKB">
        <authorList>
            <consortium name="RefSeq"/>
        </authorList>
    </citation>
    <scope>IDENTIFICATION</scope>
    <source>
        <strain evidence="3">OHB3-1</strain>
    </source>
</reference>
<dbReference type="KEGG" id="mcha:111007910"/>
<dbReference type="GO" id="GO:0048367">
    <property type="term" value="P:shoot system development"/>
    <property type="evidence" value="ECO:0007669"/>
    <property type="project" value="InterPro"/>
</dbReference>
<feature type="region of interest" description="Disordered" evidence="1">
    <location>
        <begin position="1"/>
        <end position="25"/>
    </location>
</feature>
<dbReference type="InterPro" id="IPR004320">
    <property type="entry name" value="BPS1_pln"/>
</dbReference>
<dbReference type="OrthoDB" id="1701699at2759"/>
<sequence>MDASALNPRNSHHIRSNSWPSKPHPFIDQVDERLCRLKEASEATSSSSSELCHKLNGLQDLHDCIDRLLLLPLTQQAIAQESDKKWFDDLLEGSVRLLDLCDIAKDALLQTKECVHELESVLRRRRGGELFIASELQKCLSSRKLIKKTIYKALKNIESKSCEKSQATPAIVSLLKQVEAVSYNVIESLLSFIAGPKLPSNSSRWSLVSKIVQPKRVACEVEEASTNEVAIVDATLYSVASQKTKKSDLLVQVDNLQSSLKIFGSNIQEVEGDLEALYRLLIKTRVSLLNIFNY</sequence>